<accession>A0ABU6TZN4</accession>
<organism evidence="1 2">
    <name type="scientific">Stylosanthes scabra</name>
    <dbReference type="NCBI Taxonomy" id="79078"/>
    <lineage>
        <taxon>Eukaryota</taxon>
        <taxon>Viridiplantae</taxon>
        <taxon>Streptophyta</taxon>
        <taxon>Embryophyta</taxon>
        <taxon>Tracheophyta</taxon>
        <taxon>Spermatophyta</taxon>
        <taxon>Magnoliopsida</taxon>
        <taxon>eudicotyledons</taxon>
        <taxon>Gunneridae</taxon>
        <taxon>Pentapetalae</taxon>
        <taxon>rosids</taxon>
        <taxon>fabids</taxon>
        <taxon>Fabales</taxon>
        <taxon>Fabaceae</taxon>
        <taxon>Papilionoideae</taxon>
        <taxon>50 kb inversion clade</taxon>
        <taxon>dalbergioids sensu lato</taxon>
        <taxon>Dalbergieae</taxon>
        <taxon>Pterocarpus clade</taxon>
        <taxon>Stylosanthes</taxon>
    </lineage>
</organism>
<reference evidence="1 2" key="1">
    <citation type="journal article" date="2023" name="Plants (Basel)">
        <title>Bridging the Gap: Combining Genomics and Transcriptomics Approaches to Understand Stylosanthes scabra, an Orphan Legume from the Brazilian Caatinga.</title>
        <authorList>
            <person name="Ferreira-Neto J.R.C."/>
            <person name="da Silva M.D."/>
            <person name="Binneck E."/>
            <person name="de Melo N.F."/>
            <person name="da Silva R.H."/>
            <person name="de Melo A.L.T.M."/>
            <person name="Pandolfi V."/>
            <person name="Bustamante F.O."/>
            <person name="Brasileiro-Vidal A.C."/>
            <person name="Benko-Iseppon A.M."/>
        </authorList>
    </citation>
    <scope>NUCLEOTIDE SEQUENCE [LARGE SCALE GENOMIC DNA]</scope>
    <source>
        <tissue evidence="1">Leaves</tissue>
    </source>
</reference>
<gene>
    <name evidence="1" type="ORF">PIB30_101547</name>
</gene>
<proteinExistence type="predicted"/>
<evidence type="ECO:0000313" key="2">
    <source>
        <dbReference type="Proteomes" id="UP001341840"/>
    </source>
</evidence>
<evidence type="ECO:0000313" key="1">
    <source>
        <dbReference type="EMBL" id="MED6153401.1"/>
    </source>
</evidence>
<comment type="caution">
    <text evidence="1">The sequence shown here is derived from an EMBL/GenBank/DDBJ whole genome shotgun (WGS) entry which is preliminary data.</text>
</comment>
<dbReference type="EMBL" id="JASCZI010093607">
    <property type="protein sequence ID" value="MED6153401.1"/>
    <property type="molecule type" value="Genomic_DNA"/>
</dbReference>
<dbReference type="Proteomes" id="UP001341840">
    <property type="component" value="Unassembled WGS sequence"/>
</dbReference>
<keyword evidence="2" id="KW-1185">Reference proteome</keyword>
<protein>
    <submittedName>
        <fullName evidence="1">Uncharacterized protein</fullName>
    </submittedName>
</protein>
<sequence length="118" mass="13388">MVHTKRRNRLKVSTMNDVIFVMTNSRLAKKKPPRKTADYSLEDLNSDEEWIVEDENEIENLEELDTQIDINLPPQGDGGKDSGPLINLEIPLLDDDDAFNELLNFPPSENNQNVGGHT</sequence>
<name>A0ABU6TZN4_9FABA</name>